<feature type="region of interest" description="Disordered" evidence="1">
    <location>
        <begin position="1"/>
        <end position="48"/>
    </location>
</feature>
<evidence type="ECO:0000313" key="3">
    <source>
        <dbReference type="Proteomes" id="UP001497457"/>
    </source>
</evidence>
<gene>
    <name evidence="2" type="ORF">URODEC1_LOCUS6729</name>
</gene>
<evidence type="ECO:0000256" key="1">
    <source>
        <dbReference type="SAM" id="MobiDB-lite"/>
    </source>
</evidence>
<keyword evidence="3" id="KW-1185">Reference proteome</keyword>
<accession>A0ABC8VWC1</accession>
<evidence type="ECO:0008006" key="4">
    <source>
        <dbReference type="Google" id="ProtNLM"/>
    </source>
</evidence>
<dbReference type="PANTHER" id="PTHR34835">
    <property type="entry name" value="OS07G0283600 PROTEIN-RELATED"/>
    <property type="match status" value="1"/>
</dbReference>
<organism evidence="2 3">
    <name type="scientific">Urochloa decumbens</name>
    <dbReference type="NCBI Taxonomy" id="240449"/>
    <lineage>
        <taxon>Eukaryota</taxon>
        <taxon>Viridiplantae</taxon>
        <taxon>Streptophyta</taxon>
        <taxon>Embryophyta</taxon>
        <taxon>Tracheophyta</taxon>
        <taxon>Spermatophyta</taxon>
        <taxon>Magnoliopsida</taxon>
        <taxon>Liliopsida</taxon>
        <taxon>Poales</taxon>
        <taxon>Poaceae</taxon>
        <taxon>PACMAD clade</taxon>
        <taxon>Panicoideae</taxon>
        <taxon>Panicodae</taxon>
        <taxon>Paniceae</taxon>
        <taxon>Melinidinae</taxon>
        <taxon>Urochloa</taxon>
    </lineage>
</organism>
<dbReference type="Proteomes" id="UP001497457">
    <property type="component" value="Chromosome 10rd"/>
</dbReference>
<reference evidence="3" key="1">
    <citation type="submission" date="2024-06" db="EMBL/GenBank/DDBJ databases">
        <authorList>
            <person name="Ryan C."/>
        </authorList>
    </citation>
    <scope>NUCLEOTIDE SEQUENCE [LARGE SCALE GENOMIC DNA]</scope>
</reference>
<dbReference type="PANTHER" id="PTHR34835:SF60">
    <property type="entry name" value="OS10G0490300 PROTEIN"/>
    <property type="match status" value="1"/>
</dbReference>
<protein>
    <recommendedName>
        <fullName evidence="4">Aminotransferase-like plant mobile domain-containing protein</fullName>
    </recommendedName>
</protein>
<sequence length="532" mass="59021">MARKRQREVGCSSESDGSIHSIDDFHSDNEEADDQEYQEDADDNSSADERLSNKALYNEVILEFRKLSKLKKKLKSKLTNENIKSKATKKPKDAFTRFSVTSFSKVVNAILPEKKHVIESYGFGSLLHFDNCFVPAKFATWIAHQVDFKSGDIIVSGKVISLTPESVHQVLGLPLGGRPFPTDISAGKSVIFEKFKLKSVPPVGFFVDKITKELNTLSDEDLFICFMLVALSSFLCPNSSLYPSQQHLSMFVDVGNLKDLDWSAYILTWLFEHIKTFNKGKSSKVKDNGTLGGCLYYLAVLYLDYVDFGSRMVSDSIPRISVWKGSMIKTYAELDSKSNGSYGFRPKLDFASTCYSKNSHLRDSGASTFVLDDKFLEELDSVSKCRVPPALKNVLCSILQSHSVSCGLSLNLDLGAINNLPSNLQVPFKQLLQHASSVDSRSKKLVLDVIKAITEFPYDDDENQPYSSPTHCPVGHQNSSVATNPAMASSSGVNPSVHAPASVPKLSKKYQDKVRSPGVDIHYRSKLRSSKV</sequence>
<dbReference type="EMBL" id="OZ075120">
    <property type="protein sequence ID" value="CAL4896595.1"/>
    <property type="molecule type" value="Genomic_DNA"/>
</dbReference>
<reference evidence="2 3" key="2">
    <citation type="submission" date="2024-10" db="EMBL/GenBank/DDBJ databases">
        <authorList>
            <person name="Ryan C."/>
        </authorList>
    </citation>
    <scope>NUCLEOTIDE SEQUENCE [LARGE SCALE GENOMIC DNA]</scope>
</reference>
<proteinExistence type="predicted"/>
<name>A0ABC8VWC1_9POAL</name>
<feature type="region of interest" description="Disordered" evidence="1">
    <location>
        <begin position="460"/>
        <end position="532"/>
    </location>
</feature>
<evidence type="ECO:0000313" key="2">
    <source>
        <dbReference type="EMBL" id="CAL4896595.1"/>
    </source>
</evidence>
<dbReference type="AlphaFoldDB" id="A0ABC8VWC1"/>
<feature type="compositionally biased region" description="Acidic residues" evidence="1">
    <location>
        <begin position="30"/>
        <end position="46"/>
    </location>
</feature>
<feature type="compositionally biased region" description="Polar residues" evidence="1">
    <location>
        <begin position="464"/>
        <end position="494"/>
    </location>
</feature>